<proteinExistence type="predicted"/>
<accession>A0A428QJB6</accession>
<organism evidence="1 2">
    <name type="scientific">Fusarium duplospermum</name>
    <dbReference type="NCBI Taxonomy" id="1325734"/>
    <lineage>
        <taxon>Eukaryota</taxon>
        <taxon>Fungi</taxon>
        <taxon>Dikarya</taxon>
        <taxon>Ascomycota</taxon>
        <taxon>Pezizomycotina</taxon>
        <taxon>Sordariomycetes</taxon>
        <taxon>Hypocreomycetidae</taxon>
        <taxon>Hypocreales</taxon>
        <taxon>Nectriaceae</taxon>
        <taxon>Fusarium</taxon>
        <taxon>Fusarium solani species complex</taxon>
    </lineage>
</organism>
<dbReference type="AlphaFoldDB" id="A0A428QJB6"/>
<dbReference type="OrthoDB" id="10631632at2759"/>
<comment type="caution">
    <text evidence="1">The sequence shown here is derived from an EMBL/GenBank/DDBJ whole genome shotgun (WGS) entry which is preliminary data.</text>
</comment>
<reference evidence="1 2" key="1">
    <citation type="submission" date="2017-06" db="EMBL/GenBank/DDBJ databases">
        <title>Comparative genomic analysis of Ambrosia Fusariam Clade fungi.</title>
        <authorList>
            <person name="Stajich J.E."/>
            <person name="Carrillo J."/>
            <person name="Kijimoto T."/>
            <person name="Eskalen A."/>
            <person name="O'Donnell K."/>
            <person name="Kasson M."/>
        </authorList>
    </citation>
    <scope>NUCLEOTIDE SEQUENCE [LARGE SCALE GENOMIC DNA]</scope>
    <source>
        <strain evidence="1 2">NRRL62584</strain>
    </source>
</reference>
<dbReference type="Proteomes" id="UP000288168">
    <property type="component" value="Unassembled WGS sequence"/>
</dbReference>
<sequence length="58" mass="6474">MADAEGNADEHYDAVQTLFDRTGGNELHWTKALYGLLKVNDIAISTPMQKSMKLLTHL</sequence>
<name>A0A428QJB6_9HYPO</name>
<evidence type="ECO:0000313" key="2">
    <source>
        <dbReference type="Proteomes" id="UP000288168"/>
    </source>
</evidence>
<gene>
    <name evidence="1" type="ORF">CEP54_004285</name>
</gene>
<keyword evidence="2" id="KW-1185">Reference proteome</keyword>
<dbReference type="STRING" id="1325734.A0A428QJB6"/>
<dbReference type="EMBL" id="NKCI01000029">
    <property type="protein sequence ID" value="RSL65412.1"/>
    <property type="molecule type" value="Genomic_DNA"/>
</dbReference>
<evidence type="ECO:0000313" key="1">
    <source>
        <dbReference type="EMBL" id="RSL65412.1"/>
    </source>
</evidence>
<protein>
    <submittedName>
        <fullName evidence="1">Uncharacterized protein</fullName>
    </submittedName>
</protein>